<evidence type="ECO:0000256" key="2">
    <source>
        <dbReference type="SAM" id="Phobius"/>
    </source>
</evidence>
<organism evidence="3 4">
    <name type="scientific">Chrysophaeum taylorii</name>
    <dbReference type="NCBI Taxonomy" id="2483200"/>
    <lineage>
        <taxon>Eukaryota</taxon>
        <taxon>Sar</taxon>
        <taxon>Stramenopiles</taxon>
        <taxon>Ochrophyta</taxon>
        <taxon>Pelagophyceae</taxon>
        <taxon>Pelagomonadales</taxon>
        <taxon>Pelagomonadaceae</taxon>
        <taxon>Chrysophaeum</taxon>
    </lineage>
</organism>
<keyword evidence="2" id="KW-0472">Membrane</keyword>
<reference evidence="3" key="1">
    <citation type="submission" date="2023-01" db="EMBL/GenBank/DDBJ databases">
        <title>Metagenome sequencing of chrysophaentin producing Chrysophaeum taylorii.</title>
        <authorList>
            <person name="Davison J."/>
            <person name="Bewley C."/>
        </authorList>
    </citation>
    <scope>NUCLEOTIDE SEQUENCE</scope>
    <source>
        <strain evidence="3">NIES-1699</strain>
    </source>
</reference>
<dbReference type="InterPro" id="IPR011701">
    <property type="entry name" value="MFS"/>
</dbReference>
<feature type="transmembrane region" description="Helical" evidence="2">
    <location>
        <begin position="175"/>
        <end position="194"/>
    </location>
</feature>
<gene>
    <name evidence="3" type="ORF">CTAYLR_004486</name>
</gene>
<feature type="transmembrane region" description="Helical" evidence="2">
    <location>
        <begin position="215"/>
        <end position="238"/>
    </location>
</feature>
<dbReference type="PANTHER" id="PTHR23525">
    <property type="entry name" value="TRANSPORTER, PUTATIVE-RELATED"/>
    <property type="match status" value="1"/>
</dbReference>
<feature type="transmembrane region" description="Helical" evidence="2">
    <location>
        <begin position="143"/>
        <end position="163"/>
    </location>
</feature>
<feature type="transmembrane region" description="Helical" evidence="2">
    <location>
        <begin position="250"/>
        <end position="270"/>
    </location>
</feature>
<feature type="transmembrane region" description="Helical" evidence="2">
    <location>
        <begin position="6"/>
        <end position="33"/>
    </location>
</feature>
<dbReference type="Pfam" id="PF07690">
    <property type="entry name" value="MFS_1"/>
    <property type="match status" value="1"/>
</dbReference>
<evidence type="ECO:0000256" key="1">
    <source>
        <dbReference type="SAM" id="MobiDB-lite"/>
    </source>
</evidence>
<keyword evidence="2" id="KW-1133">Transmembrane helix</keyword>
<evidence type="ECO:0000313" key="3">
    <source>
        <dbReference type="EMBL" id="KAJ8601042.1"/>
    </source>
</evidence>
<accession>A0AAD7UBR0</accession>
<dbReference type="GO" id="GO:0022857">
    <property type="term" value="F:transmembrane transporter activity"/>
    <property type="evidence" value="ECO:0007669"/>
    <property type="project" value="InterPro"/>
</dbReference>
<keyword evidence="4" id="KW-1185">Reference proteome</keyword>
<dbReference type="EMBL" id="JAQMWT010000456">
    <property type="protein sequence ID" value="KAJ8601042.1"/>
    <property type="molecule type" value="Genomic_DNA"/>
</dbReference>
<evidence type="ECO:0000313" key="4">
    <source>
        <dbReference type="Proteomes" id="UP001230188"/>
    </source>
</evidence>
<dbReference type="Gene3D" id="1.20.1250.20">
    <property type="entry name" value="MFS general substrate transporter like domains"/>
    <property type="match status" value="2"/>
</dbReference>
<proteinExistence type="predicted"/>
<feature type="region of interest" description="Disordered" evidence="1">
    <location>
        <begin position="408"/>
        <end position="437"/>
    </location>
</feature>
<comment type="caution">
    <text evidence="3">The sequence shown here is derived from an EMBL/GenBank/DDBJ whole genome shotgun (WGS) entry which is preliminary data.</text>
</comment>
<feature type="transmembrane region" description="Helical" evidence="2">
    <location>
        <begin position="98"/>
        <end position="122"/>
    </location>
</feature>
<protein>
    <submittedName>
        <fullName evidence="3">Uncharacterized protein</fullName>
    </submittedName>
</protein>
<dbReference type="Proteomes" id="UP001230188">
    <property type="component" value="Unassembled WGS sequence"/>
</dbReference>
<name>A0AAD7UBR0_9STRA</name>
<keyword evidence="2" id="KW-0812">Transmembrane</keyword>
<dbReference type="InterPro" id="IPR036259">
    <property type="entry name" value="MFS_trans_sf"/>
</dbReference>
<dbReference type="AlphaFoldDB" id="A0AAD7UBR0"/>
<feature type="compositionally biased region" description="Low complexity" evidence="1">
    <location>
        <begin position="422"/>
        <end position="437"/>
    </location>
</feature>
<feature type="transmembrane region" description="Helical" evidence="2">
    <location>
        <begin position="368"/>
        <end position="391"/>
    </location>
</feature>
<dbReference type="PANTHER" id="PTHR23525:SF1">
    <property type="entry name" value="NODULIN-LIKE DOMAIN-CONTAINING PROTEIN"/>
    <property type="match status" value="1"/>
</dbReference>
<feature type="transmembrane region" description="Helical" evidence="2">
    <location>
        <begin position="71"/>
        <end position="92"/>
    </location>
</feature>
<sequence length="437" mass="45946">MQHNLFVILCYYPALTVSTSLAVSGPLAAYILLITGSTGRVGLAVGAQGLCNLLSAGPASVLGDKASSRLVVVRGAVVLGVVGLSTIVGSVLAGRGFWFLVLGCALFGFFMGGHAASVEAVFGDALSGASAERRSQLYARKSSLRVLGNTVGPLCTAIVFWRLGDHWREADLRLALVLGASLFCVPAALACSLRTPEDDVVVIFRGGSGGGNRRVPATIVCADVISMLGSGCTIKYFPLFFWKVCHLSPVAVNLVAAAGPLGIAVASNLAHRVSVRLGRVETALATKACGICLLVAMAYLRDERWLVPVYLLRTWLMNCSTGLTRSLLNENVDSKTRARWNAAESVNFFSWSGSAILGGYMIERRGYGFTFIVTAALQALSAMTLSTLLFVKKSALVSAELATPLLERPLPLEEEEEGGGEVLPSDSSSSSSSSSSK</sequence>
<dbReference type="SUPFAM" id="SSF103473">
    <property type="entry name" value="MFS general substrate transporter"/>
    <property type="match status" value="1"/>
</dbReference>